<dbReference type="InterPro" id="IPR000101">
    <property type="entry name" value="GGT_peptidase"/>
</dbReference>
<name>A0A8E0VHB9_9TREM</name>
<dbReference type="EMBL" id="LUCM01008510">
    <property type="protein sequence ID" value="KAA0188272.1"/>
    <property type="molecule type" value="Genomic_DNA"/>
</dbReference>
<evidence type="ECO:0000313" key="2">
    <source>
        <dbReference type="EMBL" id="KAA0188272.1"/>
    </source>
</evidence>
<dbReference type="GO" id="GO:0006751">
    <property type="term" value="P:glutathione catabolic process"/>
    <property type="evidence" value="ECO:0007669"/>
    <property type="project" value="InterPro"/>
</dbReference>
<reference evidence="2" key="1">
    <citation type="submission" date="2019-05" db="EMBL/GenBank/DDBJ databases">
        <title>Annotation for the trematode Fasciolopsis buski.</title>
        <authorList>
            <person name="Choi Y.-J."/>
        </authorList>
    </citation>
    <scope>NUCLEOTIDE SEQUENCE</scope>
    <source>
        <strain evidence="2">HT</strain>
        <tissue evidence="2">Whole worm</tissue>
    </source>
</reference>
<dbReference type="Proteomes" id="UP000728185">
    <property type="component" value="Unassembled WGS sequence"/>
</dbReference>
<proteinExistence type="predicted"/>
<dbReference type="PRINTS" id="PR01210">
    <property type="entry name" value="GGTRANSPTASE"/>
</dbReference>
<dbReference type="OrthoDB" id="1081007at2759"/>
<dbReference type="Gene3D" id="3.60.20.40">
    <property type="match status" value="1"/>
</dbReference>
<dbReference type="Pfam" id="PF01019">
    <property type="entry name" value="G_glu_transpept"/>
    <property type="match status" value="1"/>
</dbReference>
<organism evidence="2 3">
    <name type="scientific">Fasciolopsis buskii</name>
    <dbReference type="NCBI Taxonomy" id="27845"/>
    <lineage>
        <taxon>Eukaryota</taxon>
        <taxon>Metazoa</taxon>
        <taxon>Spiralia</taxon>
        <taxon>Lophotrochozoa</taxon>
        <taxon>Platyhelminthes</taxon>
        <taxon>Trematoda</taxon>
        <taxon>Digenea</taxon>
        <taxon>Plagiorchiida</taxon>
        <taxon>Echinostomata</taxon>
        <taxon>Echinostomatoidea</taxon>
        <taxon>Fasciolidae</taxon>
        <taxon>Fasciolopsis</taxon>
    </lineage>
</organism>
<feature type="binding site" evidence="1">
    <location>
        <position position="387"/>
    </location>
    <ligand>
        <name>L-glutamate</name>
        <dbReference type="ChEBI" id="CHEBI:29985"/>
    </ligand>
</feature>
<keyword evidence="3" id="KW-1185">Reference proteome</keyword>
<evidence type="ECO:0000256" key="1">
    <source>
        <dbReference type="PIRSR" id="PIRSR600101-2"/>
    </source>
</evidence>
<accession>A0A8E0VHB9</accession>
<dbReference type="SUPFAM" id="SSF56235">
    <property type="entry name" value="N-terminal nucleophile aminohydrolases (Ntn hydrolases)"/>
    <property type="match status" value="1"/>
</dbReference>
<sequence length="536" mass="58185">MLIRDRNLQSSHLFDFMCAAPSSPLQPDPKDALTLVGIPGLLRGLHKAHVRFGKKNWNELFMGALHALKSGFRPDPALINAAQKRKQQSSFPVGSIIDGLVAASDSPYLPPAELNATYHRLASAQPNYLFGEADSMTLLDEEILSYMKSRGFNWTVGDFQNYTVLEPVALEVGFTGLTVESFPAPASGGPFLLSLLGNLDLINTVRPLNFRALLRKDPEETAILIHRLVELSKFSEQSAFALGDITDPSLRDLALKAQNKAFSTADREVIVKAMNDSHVLPFNVSDYRLHETNVGDTGIVVTDSVRLTVVMNLFLGLPFGTGVFVPKTGVHLNAALGLFDQPQKSSNASQLNTIAAGRRPLFPAAPVYITTTHRKCGIRFGLASSGGIWGMFDAAQVVASAALFARGATCHLASTVNPPGANMESNQLVASEAIGSKAQSGSSTPATDRGCLNMQRATNLPRFHSGILIQSNMNKTQALFVETLFERPLAEQLRHVGHDVRNETSSWPGRVVSAGWNGYDMTVSLDNRGSWKIRSY</sequence>
<dbReference type="InterPro" id="IPR043137">
    <property type="entry name" value="GGT_ssub_C"/>
</dbReference>
<dbReference type="PANTHER" id="PTHR11686">
    <property type="entry name" value="GAMMA GLUTAMYL TRANSPEPTIDASE"/>
    <property type="match status" value="1"/>
</dbReference>
<protein>
    <submittedName>
        <fullName evidence="2">Gamma-glutamyltransferase 7</fullName>
    </submittedName>
</protein>
<dbReference type="InterPro" id="IPR029055">
    <property type="entry name" value="Ntn_hydrolases_N"/>
</dbReference>
<comment type="caution">
    <text evidence="2">The sequence shown here is derived from an EMBL/GenBank/DDBJ whole genome shotgun (WGS) entry which is preliminary data.</text>
</comment>
<gene>
    <name evidence="2" type="ORF">FBUS_02280</name>
</gene>
<dbReference type="GO" id="GO:0036374">
    <property type="term" value="F:glutathione hydrolase activity"/>
    <property type="evidence" value="ECO:0007669"/>
    <property type="project" value="InterPro"/>
</dbReference>
<dbReference type="GO" id="GO:0005886">
    <property type="term" value="C:plasma membrane"/>
    <property type="evidence" value="ECO:0007669"/>
    <property type="project" value="TreeGrafter"/>
</dbReference>
<evidence type="ECO:0000313" key="3">
    <source>
        <dbReference type="Proteomes" id="UP000728185"/>
    </source>
</evidence>
<dbReference type="PANTHER" id="PTHR11686:SF54">
    <property type="entry name" value="GLUTATHIONE HYDROLASE 7"/>
    <property type="match status" value="1"/>
</dbReference>
<dbReference type="AlphaFoldDB" id="A0A8E0VHB9"/>